<evidence type="ECO:0000256" key="1">
    <source>
        <dbReference type="SAM" id="MobiDB-lite"/>
    </source>
</evidence>
<dbReference type="Proteomes" id="UP001420932">
    <property type="component" value="Unassembled WGS sequence"/>
</dbReference>
<organism evidence="2 3">
    <name type="scientific">Stephania yunnanensis</name>
    <dbReference type="NCBI Taxonomy" id="152371"/>
    <lineage>
        <taxon>Eukaryota</taxon>
        <taxon>Viridiplantae</taxon>
        <taxon>Streptophyta</taxon>
        <taxon>Embryophyta</taxon>
        <taxon>Tracheophyta</taxon>
        <taxon>Spermatophyta</taxon>
        <taxon>Magnoliopsida</taxon>
        <taxon>Ranunculales</taxon>
        <taxon>Menispermaceae</taxon>
        <taxon>Menispermoideae</taxon>
        <taxon>Cissampelideae</taxon>
        <taxon>Stephania</taxon>
    </lineage>
</organism>
<comment type="caution">
    <text evidence="2">The sequence shown here is derived from an EMBL/GenBank/DDBJ whole genome shotgun (WGS) entry which is preliminary data.</text>
</comment>
<accession>A0AAP0HZI4</accession>
<sequence length="125" mass="14255">MKGVKKEKKWGLEMENKVGLKREKMKIREGERDEGKEYEVDERKDEGEGEEEKGDDDEEEVKEEKSRSKAHGEATSLCQKVVQEPTDDPSRPIPDGSIDRSILSSFNNHMATAIYKKGSVKQART</sequence>
<feature type="compositionally biased region" description="Basic and acidic residues" evidence="1">
    <location>
        <begin position="62"/>
        <end position="72"/>
    </location>
</feature>
<name>A0AAP0HZI4_9MAGN</name>
<keyword evidence="3" id="KW-1185">Reference proteome</keyword>
<feature type="compositionally biased region" description="Acidic residues" evidence="1">
    <location>
        <begin position="47"/>
        <end position="61"/>
    </location>
</feature>
<dbReference type="EMBL" id="JBBNAF010000010">
    <property type="protein sequence ID" value="KAK9107338.1"/>
    <property type="molecule type" value="Genomic_DNA"/>
</dbReference>
<dbReference type="AlphaFoldDB" id="A0AAP0HZI4"/>
<protein>
    <submittedName>
        <fullName evidence="2">Uncharacterized protein</fullName>
    </submittedName>
</protein>
<proteinExistence type="predicted"/>
<reference evidence="2 3" key="1">
    <citation type="submission" date="2024-01" db="EMBL/GenBank/DDBJ databases">
        <title>Genome assemblies of Stephania.</title>
        <authorList>
            <person name="Yang L."/>
        </authorList>
    </citation>
    <scope>NUCLEOTIDE SEQUENCE [LARGE SCALE GENOMIC DNA]</scope>
    <source>
        <strain evidence="2">YNDBR</strain>
        <tissue evidence="2">Leaf</tissue>
    </source>
</reference>
<evidence type="ECO:0000313" key="3">
    <source>
        <dbReference type="Proteomes" id="UP001420932"/>
    </source>
</evidence>
<feature type="region of interest" description="Disordered" evidence="1">
    <location>
        <begin position="1"/>
        <end position="101"/>
    </location>
</feature>
<gene>
    <name evidence="2" type="ORF">Syun_023349</name>
</gene>
<feature type="compositionally biased region" description="Basic and acidic residues" evidence="1">
    <location>
        <begin position="9"/>
        <end position="46"/>
    </location>
</feature>
<evidence type="ECO:0000313" key="2">
    <source>
        <dbReference type="EMBL" id="KAK9107338.1"/>
    </source>
</evidence>